<proteinExistence type="predicted"/>
<evidence type="ECO:0000256" key="2">
    <source>
        <dbReference type="SAM" id="SignalP"/>
    </source>
</evidence>
<evidence type="ECO:0000313" key="3">
    <source>
        <dbReference type="EMBL" id="KAH7051318.1"/>
    </source>
</evidence>
<feature type="signal peptide" evidence="2">
    <location>
        <begin position="1"/>
        <end position="21"/>
    </location>
</feature>
<sequence length="215" mass="22153">MKFHFTPFLAAASLFANGGLSAPALSDDVREAHSAIEPRQEGVGVSVTASVSVYIALQSCYTQVRNHTGAINQTVNGVGGTGASWLQQNGAIQAVRYELNLIGQILAATTQQLSVVGGNIGSDINGLVAILLQIVCEIVYTLQNVAVQVGPAVVVILGIIINNVVTLLAGLLLGVEALAHGSLRLVWDGVNGVSGTFNAAISPIVKALGYLLGLQ</sequence>
<protein>
    <submittedName>
        <fullName evidence="3">Uncharacterized protein</fullName>
    </submittedName>
</protein>
<organism evidence="3 4">
    <name type="scientific">Macrophomina phaseolina</name>
    <dbReference type="NCBI Taxonomy" id="35725"/>
    <lineage>
        <taxon>Eukaryota</taxon>
        <taxon>Fungi</taxon>
        <taxon>Dikarya</taxon>
        <taxon>Ascomycota</taxon>
        <taxon>Pezizomycotina</taxon>
        <taxon>Dothideomycetes</taxon>
        <taxon>Dothideomycetes incertae sedis</taxon>
        <taxon>Botryosphaeriales</taxon>
        <taxon>Botryosphaeriaceae</taxon>
        <taxon>Macrophomina</taxon>
    </lineage>
</organism>
<keyword evidence="4" id="KW-1185">Reference proteome</keyword>
<dbReference type="Proteomes" id="UP000774617">
    <property type="component" value="Unassembled WGS sequence"/>
</dbReference>
<accession>A0ABQ8GCW2</accession>
<comment type="caution">
    <text evidence="3">The sequence shown here is derived from an EMBL/GenBank/DDBJ whole genome shotgun (WGS) entry which is preliminary data.</text>
</comment>
<name>A0ABQ8GCW2_9PEZI</name>
<evidence type="ECO:0000313" key="4">
    <source>
        <dbReference type="Proteomes" id="UP000774617"/>
    </source>
</evidence>
<feature type="chain" id="PRO_5047245732" evidence="2">
    <location>
        <begin position="22"/>
        <end position="215"/>
    </location>
</feature>
<keyword evidence="1" id="KW-0472">Membrane</keyword>
<keyword evidence="1" id="KW-1133">Transmembrane helix</keyword>
<keyword evidence="1" id="KW-0812">Transmembrane</keyword>
<dbReference type="EMBL" id="JAGTJR010000012">
    <property type="protein sequence ID" value="KAH7051318.1"/>
    <property type="molecule type" value="Genomic_DNA"/>
</dbReference>
<gene>
    <name evidence="3" type="ORF">B0J12DRAFT_785527</name>
</gene>
<evidence type="ECO:0000256" key="1">
    <source>
        <dbReference type="SAM" id="Phobius"/>
    </source>
</evidence>
<reference evidence="3 4" key="1">
    <citation type="journal article" date="2021" name="Nat. Commun.">
        <title>Genetic determinants of endophytism in the Arabidopsis root mycobiome.</title>
        <authorList>
            <person name="Mesny F."/>
            <person name="Miyauchi S."/>
            <person name="Thiergart T."/>
            <person name="Pickel B."/>
            <person name="Atanasova L."/>
            <person name="Karlsson M."/>
            <person name="Huettel B."/>
            <person name="Barry K.W."/>
            <person name="Haridas S."/>
            <person name="Chen C."/>
            <person name="Bauer D."/>
            <person name="Andreopoulos W."/>
            <person name="Pangilinan J."/>
            <person name="LaButti K."/>
            <person name="Riley R."/>
            <person name="Lipzen A."/>
            <person name="Clum A."/>
            <person name="Drula E."/>
            <person name="Henrissat B."/>
            <person name="Kohler A."/>
            <person name="Grigoriev I.V."/>
            <person name="Martin F.M."/>
            <person name="Hacquard S."/>
        </authorList>
    </citation>
    <scope>NUCLEOTIDE SEQUENCE [LARGE SCALE GENOMIC DNA]</scope>
    <source>
        <strain evidence="3 4">MPI-SDFR-AT-0080</strain>
    </source>
</reference>
<feature type="transmembrane region" description="Helical" evidence="1">
    <location>
        <begin position="152"/>
        <end position="175"/>
    </location>
</feature>
<keyword evidence="2" id="KW-0732">Signal</keyword>